<dbReference type="AlphaFoldDB" id="A0A6A3YL27"/>
<gene>
    <name evidence="5" type="ORF">PF001_g13692</name>
    <name evidence="4" type="ORF">PF002_g15726</name>
    <name evidence="3" type="ORF">PF005_g14248</name>
    <name evidence="1" type="ORF">PF009_g15423</name>
    <name evidence="2" type="ORF">PF010_g13940</name>
</gene>
<evidence type="ECO:0000313" key="9">
    <source>
        <dbReference type="Proteomes" id="UP000440367"/>
    </source>
</evidence>
<sequence length="133" mass="15456">MVDFKNGDSRAFWNALHWVMFLPGDVDSVADKIHARRRRAQESVSKRAVTLVKRHKRNGVRASLFYETGFWKYPAKVCHWIPEDPSALHQRSLEDQLARLDAAEPARLQWAHYTSDEERIAHVPAEVRDLLIP</sequence>
<dbReference type="Proteomes" id="UP000440367">
    <property type="component" value="Unassembled WGS sequence"/>
</dbReference>
<dbReference type="EMBL" id="QXGB01000830">
    <property type="protein sequence ID" value="KAE9203295.1"/>
    <property type="molecule type" value="Genomic_DNA"/>
</dbReference>
<dbReference type="Proteomes" id="UP000488956">
    <property type="component" value="Unassembled WGS sequence"/>
</dbReference>
<dbReference type="EMBL" id="QXGF01000889">
    <property type="protein sequence ID" value="KAE8934596.1"/>
    <property type="molecule type" value="Genomic_DNA"/>
</dbReference>
<dbReference type="Proteomes" id="UP000429523">
    <property type="component" value="Unassembled WGS sequence"/>
</dbReference>
<reference evidence="6 7" key="1">
    <citation type="submission" date="2018-08" db="EMBL/GenBank/DDBJ databases">
        <title>Genomic investigation of the strawberry pathogen Phytophthora fragariae indicates pathogenicity is determined by transcriptional variation in three key races.</title>
        <authorList>
            <person name="Adams T.M."/>
            <person name="Armitage A.D."/>
            <person name="Sobczyk M.K."/>
            <person name="Bates H.J."/>
            <person name="Dunwell J.M."/>
            <person name="Nellist C.F."/>
            <person name="Harrison R.J."/>
        </authorList>
    </citation>
    <scope>NUCLEOTIDE SEQUENCE [LARGE SCALE GENOMIC DNA]</scope>
    <source>
        <strain evidence="5 8">A4</strain>
        <strain evidence="4 9">BC-1</strain>
        <strain evidence="3 7">NOV-27</strain>
        <strain evidence="1 6">NOV-9</strain>
        <strain evidence="2 10">ONT-3</strain>
    </source>
</reference>
<evidence type="ECO:0000313" key="6">
    <source>
        <dbReference type="Proteomes" id="UP000429523"/>
    </source>
</evidence>
<evidence type="ECO:0000313" key="7">
    <source>
        <dbReference type="Proteomes" id="UP000433483"/>
    </source>
</evidence>
<dbReference type="EMBL" id="QXGE01000818">
    <property type="protein sequence ID" value="KAE9303130.1"/>
    <property type="molecule type" value="Genomic_DNA"/>
</dbReference>
<keyword evidence="7" id="KW-1185">Reference proteome</keyword>
<name>A0A6A3YL27_9STRA</name>
<dbReference type="EMBL" id="QXFX01000838">
    <property type="protein sequence ID" value="KAE9102913.1"/>
    <property type="molecule type" value="Genomic_DNA"/>
</dbReference>
<dbReference type="OrthoDB" id="89340at2759"/>
<dbReference type="EMBL" id="QXGD01000896">
    <property type="protein sequence ID" value="KAE9220969.1"/>
    <property type="molecule type" value="Genomic_DNA"/>
</dbReference>
<evidence type="ECO:0000313" key="8">
    <source>
        <dbReference type="Proteomes" id="UP000437068"/>
    </source>
</evidence>
<dbReference type="Proteomes" id="UP000433483">
    <property type="component" value="Unassembled WGS sequence"/>
</dbReference>
<evidence type="ECO:0000313" key="1">
    <source>
        <dbReference type="EMBL" id="KAE8934596.1"/>
    </source>
</evidence>
<protein>
    <submittedName>
        <fullName evidence="4">Uncharacterized protein</fullName>
    </submittedName>
</protein>
<evidence type="ECO:0000313" key="3">
    <source>
        <dbReference type="EMBL" id="KAE9203295.1"/>
    </source>
</evidence>
<comment type="caution">
    <text evidence="4">The sequence shown here is derived from an EMBL/GenBank/DDBJ whole genome shotgun (WGS) entry which is preliminary data.</text>
</comment>
<evidence type="ECO:0000313" key="10">
    <source>
        <dbReference type="Proteomes" id="UP000488956"/>
    </source>
</evidence>
<organism evidence="4 9">
    <name type="scientific">Phytophthora fragariae</name>
    <dbReference type="NCBI Taxonomy" id="53985"/>
    <lineage>
        <taxon>Eukaryota</taxon>
        <taxon>Sar</taxon>
        <taxon>Stramenopiles</taxon>
        <taxon>Oomycota</taxon>
        <taxon>Peronosporomycetes</taxon>
        <taxon>Peronosporales</taxon>
        <taxon>Peronosporaceae</taxon>
        <taxon>Phytophthora</taxon>
    </lineage>
</organism>
<evidence type="ECO:0000313" key="5">
    <source>
        <dbReference type="EMBL" id="KAE9303130.1"/>
    </source>
</evidence>
<dbReference type="Proteomes" id="UP000437068">
    <property type="component" value="Unassembled WGS sequence"/>
</dbReference>
<evidence type="ECO:0000313" key="2">
    <source>
        <dbReference type="EMBL" id="KAE9102913.1"/>
    </source>
</evidence>
<proteinExistence type="predicted"/>
<accession>A0A6A3YL27</accession>
<evidence type="ECO:0000313" key="4">
    <source>
        <dbReference type="EMBL" id="KAE9220969.1"/>
    </source>
</evidence>